<dbReference type="Proteomes" id="UP000603708">
    <property type="component" value="Unassembled WGS sequence"/>
</dbReference>
<accession>A0A919FQ89</accession>
<dbReference type="AlphaFoldDB" id="A0A919FQ89"/>
<evidence type="ECO:0000313" key="3">
    <source>
        <dbReference type="Proteomes" id="UP000603708"/>
    </source>
</evidence>
<keyword evidence="1" id="KW-1133">Transmembrane helix</keyword>
<organism evidence="2 3">
    <name type="scientific">Streptomyces sulfonofaciens</name>
    <dbReference type="NCBI Taxonomy" id="68272"/>
    <lineage>
        <taxon>Bacteria</taxon>
        <taxon>Bacillati</taxon>
        <taxon>Actinomycetota</taxon>
        <taxon>Actinomycetes</taxon>
        <taxon>Kitasatosporales</taxon>
        <taxon>Streptomycetaceae</taxon>
        <taxon>Streptomyces</taxon>
    </lineage>
</organism>
<feature type="transmembrane region" description="Helical" evidence="1">
    <location>
        <begin position="71"/>
        <end position="89"/>
    </location>
</feature>
<keyword evidence="1" id="KW-0472">Membrane</keyword>
<comment type="caution">
    <text evidence="2">The sequence shown here is derived from an EMBL/GenBank/DDBJ whole genome shotgun (WGS) entry which is preliminary data.</text>
</comment>
<dbReference type="RefSeq" id="WP_189929009.1">
    <property type="nucleotide sequence ID" value="NZ_BNCD01000001.1"/>
</dbReference>
<evidence type="ECO:0000313" key="2">
    <source>
        <dbReference type="EMBL" id="GHH69948.1"/>
    </source>
</evidence>
<name>A0A919FQ89_9ACTN</name>
<feature type="transmembrane region" description="Helical" evidence="1">
    <location>
        <begin position="44"/>
        <end position="64"/>
    </location>
</feature>
<reference evidence="2" key="2">
    <citation type="submission" date="2020-09" db="EMBL/GenBank/DDBJ databases">
        <authorList>
            <person name="Sun Q."/>
            <person name="Ohkuma M."/>
        </authorList>
    </citation>
    <scope>NUCLEOTIDE SEQUENCE</scope>
    <source>
        <strain evidence="2">JCM 5069</strain>
    </source>
</reference>
<evidence type="ECO:0000256" key="1">
    <source>
        <dbReference type="SAM" id="Phobius"/>
    </source>
</evidence>
<protein>
    <recommendedName>
        <fullName evidence="4">Integral membrane protein</fullName>
    </recommendedName>
</protein>
<feature type="transmembrane region" description="Helical" evidence="1">
    <location>
        <begin position="20"/>
        <end position="38"/>
    </location>
</feature>
<keyword evidence="1" id="KW-0812">Transmembrane</keyword>
<keyword evidence="3" id="KW-1185">Reference proteome</keyword>
<feature type="transmembrane region" description="Helical" evidence="1">
    <location>
        <begin position="211"/>
        <end position="229"/>
    </location>
</feature>
<reference evidence="2" key="1">
    <citation type="journal article" date="2014" name="Int. J. Syst. Evol. Microbiol.">
        <title>Complete genome sequence of Corynebacterium casei LMG S-19264T (=DSM 44701T), isolated from a smear-ripened cheese.</title>
        <authorList>
            <consortium name="US DOE Joint Genome Institute (JGI-PGF)"/>
            <person name="Walter F."/>
            <person name="Albersmeier A."/>
            <person name="Kalinowski J."/>
            <person name="Ruckert C."/>
        </authorList>
    </citation>
    <scope>NUCLEOTIDE SEQUENCE</scope>
    <source>
        <strain evidence="2">JCM 5069</strain>
    </source>
</reference>
<proteinExistence type="predicted"/>
<sequence>MTAPRPREARAGAGLRLLRAAVFTAVCVALSAAGHSLASEATVPLWTLAAGFGGLLLVVVPLAGRQRSLPGITAVLAVGQIALHTLFGLGQCDMAVPNTAAGAGLTGGAARLVRGAAAAAAGAGHPGTAVASGAERSGAMAAHMPGMSHMADMTSGSGAVSSQLAEAHMAGAAPGAAGVLGQTGGLPGLADASLPAPHTVSLLHLVPMLPSLPMVLGHLLAAVVAGWLLRRGDLAVFRLLALSAQGVAEAALVRALRAALALVCALRAGLPCAGRTGPRPPHPAAPAPPPPHAAVLQHTVIRRGPPRALPCLLAA</sequence>
<evidence type="ECO:0008006" key="4">
    <source>
        <dbReference type="Google" id="ProtNLM"/>
    </source>
</evidence>
<gene>
    <name evidence="2" type="ORF">GCM10018793_03240</name>
</gene>
<dbReference type="EMBL" id="BNCD01000001">
    <property type="protein sequence ID" value="GHH69948.1"/>
    <property type="molecule type" value="Genomic_DNA"/>
</dbReference>